<geneLocation type="plasmid" evidence="3">
    <name>unnamed</name>
</geneLocation>
<comment type="caution">
    <text evidence="3">The sequence shown here is derived from an EMBL/GenBank/DDBJ whole genome shotgun (WGS) entry which is preliminary data.</text>
</comment>
<feature type="non-terminal residue" evidence="3">
    <location>
        <position position="124"/>
    </location>
</feature>
<proteinExistence type="predicted"/>
<feature type="signal peptide" evidence="2">
    <location>
        <begin position="1"/>
        <end position="24"/>
    </location>
</feature>
<feature type="region of interest" description="Disordered" evidence="1">
    <location>
        <begin position="70"/>
        <end position="124"/>
    </location>
</feature>
<accession>A0A1L8Z9C4</accession>
<reference evidence="3" key="2">
    <citation type="submission" date="2015-07" db="EMBL/GenBank/DDBJ databases">
        <authorList>
            <person name="Noorani M."/>
        </authorList>
    </citation>
    <scope>NUCLEOTIDE SEQUENCE</scope>
    <source>
        <strain evidence="3">CO275</strain>
        <plasmid evidence="3">unnamed</plasmid>
    </source>
</reference>
<reference evidence="3" key="1">
    <citation type="journal article" date="2015" name="Microbiology">
        <title>Similarities in murine infection and immune response to Borrelia bissettii and Borrelia burgdorferi sensu stricto.</title>
        <authorList>
            <person name="Leydet B.F.Jr."/>
            <person name="Liang F.T."/>
        </authorList>
    </citation>
    <scope>NUCLEOTIDE SEQUENCE [LARGE SCALE GENOMIC DNA]</scope>
    <source>
        <strain evidence="3">CO275</strain>
        <plasmid evidence="3">unnamed</plasmid>
    </source>
</reference>
<organism evidence="3">
    <name type="scientific">Borrelia bissettiae</name>
    <name type="common">Borreliella bissettiae</name>
    <dbReference type="NCBI Taxonomy" id="64897"/>
    <lineage>
        <taxon>Bacteria</taxon>
        <taxon>Pseudomonadati</taxon>
        <taxon>Spirochaetota</taxon>
        <taxon>Spirochaetia</taxon>
        <taxon>Spirochaetales</taxon>
        <taxon>Borreliaceae</taxon>
        <taxon>Borreliella</taxon>
    </lineage>
</organism>
<name>A0A1L8Z9C4_BORBI</name>
<dbReference type="PROSITE" id="PS51257">
    <property type="entry name" value="PROKAR_LIPOPROTEIN"/>
    <property type="match status" value="1"/>
</dbReference>
<keyword evidence="2" id="KW-0732">Signal</keyword>
<gene>
    <name evidence="3" type="ORF">ER70_09290</name>
</gene>
<feature type="chain" id="PRO_5009882719" evidence="2">
    <location>
        <begin position="25"/>
        <end position="124"/>
    </location>
</feature>
<feature type="compositionally biased region" description="Basic and acidic residues" evidence="1">
    <location>
        <begin position="108"/>
        <end position="124"/>
    </location>
</feature>
<dbReference type="AlphaFoldDB" id="A0A1L8Z9C4"/>
<evidence type="ECO:0000256" key="1">
    <source>
        <dbReference type="SAM" id="MobiDB-lite"/>
    </source>
</evidence>
<dbReference type="EMBL" id="JNBW01000613">
    <property type="protein sequence ID" value="OJH14361.1"/>
    <property type="molecule type" value="Genomic_DNA"/>
</dbReference>
<evidence type="ECO:0000313" key="3">
    <source>
        <dbReference type="EMBL" id="OJH14361.1"/>
    </source>
</evidence>
<keyword evidence="3" id="KW-0614">Plasmid</keyword>
<protein>
    <submittedName>
        <fullName evidence="3">Erp C family protein</fullName>
    </submittedName>
</protein>
<evidence type="ECO:0000256" key="2">
    <source>
        <dbReference type="SAM" id="SignalP"/>
    </source>
</evidence>
<sequence length="124" mass="13335">MNKIMKIFTICAVFAMISSCKNYASGEDLKQIKQNAEGKIKGFLDIKDKIISNGPKIDEVAKKLQEEELMQGDDPNNGVINPPSVLSASGQDNAPILKAEQQSGGQQEEGKVGKAKEAEAKIDG</sequence>